<dbReference type="InterPro" id="IPR002347">
    <property type="entry name" value="SDR_fam"/>
</dbReference>
<protein>
    <submittedName>
        <fullName evidence="4">Oxidoreductase</fullName>
    </submittedName>
</protein>
<evidence type="ECO:0000313" key="5">
    <source>
        <dbReference type="Proteomes" id="UP001500742"/>
    </source>
</evidence>
<evidence type="ECO:0000256" key="1">
    <source>
        <dbReference type="ARBA" id="ARBA00006484"/>
    </source>
</evidence>
<dbReference type="Proteomes" id="UP001500742">
    <property type="component" value="Unassembled WGS sequence"/>
</dbReference>
<dbReference type="InterPro" id="IPR036291">
    <property type="entry name" value="NAD(P)-bd_dom_sf"/>
</dbReference>
<name>A0ABP7R0B5_9SPHI</name>
<dbReference type="PANTHER" id="PTHR43976:SF16">
    <property type="entry name" value="SHORT-CHAIN DEHYDROGENASE_REDUCTASE FAMILY PROTEIN"/>
    <property type="match status" value="1"/>
</dbReference>
<evidence type="ECO:0000256" key="2">
    <source>
        <dbReference type="ARBA" id="ARBA00023002"/>
    </source>
</evidence>
<gene>
    <name evidence="4" type="ORF">GCM10022210_50260</name>
</gene>
<dbReference type="PRINTS" id="PR00080">
    <property type="entry name" value="SDRFAMILY"/>
</dbReference>
<proteinExistence type="inferred from homology"/>
<dbReference type="SUPFAM" id="SSF51735">
    <property type="entry name" value="NAD(P)-binding Rossmann-fold domains"/>
    <property type="match status" value="1"/>
</dbReference>
<dbReference type="Gene3D" id="3.40.50.720">
    <property type="entry name" value="NAD(P)-binding Rossmann-like Domain"/>
    <property type="match status" value="1"/>
</dbReference>
<dbReference type="PRINTS" id="PR00081">
    <property type="entry name" value="GDHRDH"/>
</dbReference>
<dbReference type="RefSeq" id="WP_259086695.1">
    <property type="nucleotide sequence ID" value="NZ_BAAAZC010000031.1"/>
</dbReference>
<comment type="caution">
    <text evidence="4">The sequence shown here is derived from an EMBL/GenBank/DDBJ whole genome shotgun (WGS) entry which is preliminary data.</text>
</comment>
<comment type="similarity">
    <text evidence="1 3">Belongs to the short-chain dehydrogenases/reductases (SDR) family.</text>
</comment>
<dbReference type="PANTHER" id="PTHR43976">
    <property type="entry name" value="SHORT CHAIN DEHYDROGENASE"/>
    <property type="match status" value="1"/>
</dbReference>
<sequence>MKTKVWFVTGASKGFGLEIVKTVLASGDKVVATVRNNAAGLQKELGNPENLLVVTMDVVNEAEVKRAIKDGLDRFGQLDVVVNNAGFGIVAAIEEASDEEARRQYDTNVFGLLNVVRNVLPHLRERKSGHIINISSLFGYGALPAWALYGSTKYAVEGISEGLAVELAPFNIKVTSLAPGLFRTQFLNSQSYSSAANAISDYNDTAVGQMKSVPDALHGNQPGDPAKLAKVVVELANVENPPLHLPVGLDSLQTYRTNSAKTSAEIEAWADKFTPTEVTA</sequence>
<keyword evidence="2" id="KW-0560">Oxidoreductase</keyword>
<dbReference type="CDD" id="cd05374">
    <property type="entry name" value="17beta-HSD-like_SDR_c"/>
    <property type="match status" value="1"/>
</dbReference>
<accession>A0ABP7R0B5</accession>
<dbReference type="Pfam" id="PF00106">
    <property type="entry name" value="adh_short"/>
    <property type="match status" value="1"/>
</dbReference>
<dbReference type="EMBL" id="BAAAZC010000031">
    <property type="protein sequence ID" value="GAA3990566.1"/>
    <property type="molecule type" value="Genomic_DNA"/>
</dbReference>
<dbReference type="InterPro" id="IPR020904">
    <property type="entry name" value="Sc_DH/Rdtase_CS"/>
</dbReference>
<dbReference type="PROSITE" id="PS00061">
    <property type="entry name" value="ADH_SHORT"/>
    <property type="match status" value="1"/>
</dbReference>
<organism evidence="4 5">
    <name type="scientific">Mucilaginibacter dorajii</name>
    <dbReference type="NCBI Taxonomy" id="692994"/>
    <lineage>
        <taxon>Bacteria</taxon>
        <taxon>Pseudomonadati</taxon>
        <taxon>Bacteroidota</taxon>
        <taxon>Sphingobacteriia</taxon>
        <taxon>Sphingobacteriales</taxon>
        <taxon>Sphingobacteriaceae</taxon>
        <taxon>Mucilaginibacter</taxon>
    </lineage>
</organism>
<reference evidence="5" key="1">
    <citation type="journal article" date="2019" name="Int. J. Syst. Evol. Microbiol.">
        <title>The Global Catalogue of Microorganisms (GCM) 10K type strain sequencing project: providing services to taxonomists for standard genome sequencing and annotation.</title>
        <authorList>
            <consortium name="The Broad Institute Genomics Platform"/>
            <consortium name="The Broad Institute Genome Sequencing Center for Infectious Disease"/>
            <person name="Wu L."/>
            <person name="Ma J."/>
        </authorList>
    </citation>
    <scope>NUCLEOTIDE SEQUENCE [LARGE SCALE GENOMIC DNA]</scope>
    <source>
        <strain evidence="5">JCM 16601</strain>
    </source>
</reference>
<evidence type="ECO:0000256" key="3">
    <source>
        <dbReference type="RuleBase" id="RU000363"/>
    </source>
</evidence>
<keyword evidence="5" id="KW-1185">Reference proteome</keyword>
<evidence type="ECO:0000313" key="4">
    <source>
        <dbReference type="EMBL" id="GAA3990566.1"/>
    </source>
</evidence>
<dbReference type="InterPro" id="IPR051911">
    <property type="entry name" value="SDR_oxidoreductase"/>
</dbReference>